<evidence type="ECO:0000256" key="3">
    <source>
        <dbReference type="SAM" id="MobiDB-lite"/>
    </source>
</evidence>
<protein>
    <recommendedName>
        <fullName evidence="6">NHL repeat containing protein-like protein</fullName>
    </recommendedName>
</protein>
<evidence type="ECO:0008006" key="6">
    <source>
        <dbReference type="Google" id="ProtNLM"/>
    </source>
</evidence>
<dbReference type="PANTHER" id="PTHR24104:SF25">
    <property type="entry name" value="PROTEIN LIN-41"/>
    <property type="match status" value="1"/>
</dbReference>
<dbReference type="InterPro" id="IPR011042">
    <property type="entry name" value="6-blade_b-propeller_TolB-like"/>
</dbReference>
<evidence type="ECO:0000313" key="5">
    <source>
        <dbReference type="Proteomes" id="UP000663868"/>
    </source>
</evidence>
<dbReference type="EMBL" id="CAJOBB010001686">
    <property type="protein sequence ID" value="CAF3890380.1"/>
    <property type="molecule type" value="Genomic_DNA"/>
</dbReference>
<dbReference type="SUPFAM" id="SSF63829">
    <property type="entry name" value="Calcium-dependent phosphotriesterase"/>
    <property type="match status" value="1"/>
</dbReference>
<dbReference type="InterPro" id="IPR001258">
    <property type="entry name" value="NHL_repeat"/>
</dbReference>
<dbReference type="GO" id="GO:0008270">
    <property type="term" value="F:zinc ion binding"/>
    <property type="evidence" value="ECO:0007669"/>
    <property type="project" value="UniProtKB-KW"/>
</dbReference>
<dbReference type="Pfam" id="PF01436">
    <property type="entry name" value="NHL"/>
    <property type="match status" value="2"/>
</dbReference>
<name>A0A819GW54_9BILA</name>
<dbReference type="PROSITE" id="PS51125">
    <property type="entry name" value="NHL"/>
    <property type="match status" value="2"/>
</dbReference>
<gene>
    <name evidence="4" type="ORF">KXQ929_LOCUS22250</name>
</gene>
<evidence type="ECO:0000256" key="1">
    <source>
        <dbReference type="ARBA" id="ARBA00022737"/>
    </source>
</evidence>
<dbReference type="AlphaFoldDB" id="A0A819GW54"/>
<accession>A0A819GW54</accession>
<feature type="region of interest" description="Disordered" evidence="3">
    <location>
        <begin position="83"/>
        <end position="240"/>
    </location>
</feature>
<reference evidence="4" key="1">
    <citation type="submission" date="2021-02" db="EMBL/GenBank/DDBJ databases">
        <authorList>
            <person name="Nowell W R."/>
        </authorList>
    </citation>
    <scope>NUCLEOTIDE SEQUENCE</scope>
</reference>
<dbReference type="GO" id="GO:0000209">
    <property type="term" value="P:protein polyubiquitination"/>
    <property type="evidence" value="ECO:0007669"/>
    <property type="project" value="TreeGrafter"/>
</dbReference>
<keyword evidence="1" id="KW-0677">Repeat</keyword>
<evidence type="ECO:0000256" key="2">
    <source>
        <dbReference type="PROSITE-ProRule" id="PRU00504"/>
    </source>
</evidence>
<dbReference type="GO" id="GO:0043161">
    <property type="term" value="P:proteasome-mediated ubiquitin-dependent protein catabolic process"/>
    <property type="evidence" value="ECO:0007669"/>
    <property type="project" value="TreeGrafter"/>
</dbReference>
<dbReference type="GO" id="GO:0061630">
    <property type="term" value="F:ubiquitin protein ligase activity"/>
    <property type="evidence" value="ECO:0007669"/>
    <property type="project" value="TreeGrafter"/>
</dbReference>
<proteinExistence type="predicted"/>
<feature type="repeat" description="NHL" evidence="2">
    <location>
        <begin position="321"/>
        <end position="357"/>
    </location>
</feature>
<feature type="repeat" description="NHL" evidence="2">
    <location>
        <begin position="527"/>
        <end position="566"/>
    </location>
</feature>
<feature type="non-terminal residue" evidence="4">
    <location>
        <position position="1"/>
    </location>
</feature>
<dbReference type="CDD" id="cd05819">
    <property type="entry name" value="NHL"/>
    <property type="match status" value="1"/>
</dbReference>
<dbReference type="PANTHER" id="PTHR24104">
    <property type="entry name" value="E3 UBIQUITIN-PROTEIN LIGASE NHLRC1-RELATED"/>
    <property type="match status" value="1"/>
</dbReference>
<dbReference type="SUPFAM" id="SSF101898">
    <property type="entry name" value="NHL repeat"/>
    <property type="match status" value="1"/>
</dbReference>
<dbReference type="Proteomes" id="UP000663868">
    <property type="component" value="Unassembled WGS sequence"/>
</dbReference>
<dbReference type="Gene3D" id="2.120.10.30">
    <property type="entry name" value="TolB, C-terminal domain"/>
    <property type="match status" value="2"/>
</dbReference>
<evidence type="ECO:0000313" key="4">
    <source>
        <dbReference type="EMBL" id="CAF3890380.1"/>
    </source>
</evidence>
<comment type="caution">
    <text evidence="4">The sequence shown here is derived from an EMBL/GenBank/DDBJ whole genome shotgun (WGS) entry which is preliminary data.</text>
</comment>
<dbReference type="InterPro" id="IPR050952">
    <property type="entry name" value="TRIM-NHL_E3_ligases"/>
</dbReference>
<sequence>MDNNSATISHSDAVSSSAAESNLFIPLAKKAKNGNTLTTQESTIETRTTNGEPAAHTLLTTINKQSTTKITTPETIKITATSTITTSSTTPSATYSTTSASTSPTTSITTSSTTSYSTTTSSATYSTTSPTTISSTTSSSTAPKTSSSISEGSSETSSTILEASSETTSSKSETSSSTSEASPETSLPASEITSETPSETSSTTSEALPETSITSTKTTTPISSTTTSTATSTITSTPLTGNTTTVTSTMITNPCVSGDLRWNTTGITVINSPPNMGASGVFVGINDTLYSVDENSNFVIWKLLKNAVNVTITAGLYKSQGSNSSQLNYPNDIYVDRYGNLYVTDAYNHRIQKFSNGSTTHGQTIAGVTGSAGSALNQFNVPRYFTFDATETYMYVADYNCHRIMRHSTNSTDGTNGVLIAGGTGSFNQNTSLNEPWGIHYLPSISNDLFITNNGGHSVIRWTLGATSGIFVAGTPGVSGSNSTLLNQPKGIKIDSYLNMYVVDHGNHRVQMFCANNQTGITIAGTGVAGSSAMQLNGPRGIAFDSEMNMYIGDFDNHRVQKFLKLNTTTTTTA</sequence>
<organism evidence="4 5">
    <name type="scientific">Adineta steineri</name>
    <dbReference type="NCBI Taxonomy" id="433720"/>
    <lineage>
        <taxon>Eukaryota</taxon>
        <taxon>Metazoa</taxon>
        <taxon>Spiralia</taxon>
        <taxon>Gnathifera</taxon>
        <taxon>Rotifera</taxon>
        <taxon>Eurotatoria</taxon>
        <taxon>Bdelloidea</taxon>
        <taxon>Adinetida</taxon>
        <taxon>Adinetidae</taxon>
        <taxon>Adineta</taxon>
    </lineage>
</organism>